<proteinExistence type="predicted"/>
<reference evidence="2 3" key="1">
    <citation type="submission" date="2019-03" db="EMBL/GenBank/DDBJ databases">
        <title>Single cell metagenomics reveals metabolic interactions within the superorganism composed of flagellate Streblomastix strix and complex community of Bacteroidetes bacteria on its surface.</title>
        <authorList>
            <person name="Treitli S.C."/>
            <person name="Kolisko M."/>
            <person name="Husnik F."/>
            <person name="Keeling P."/>
            <person name="Hampl V."/>
        </authorList>
    </citation>
    <scope>NUCLEOTIDE SEQUENCE [LARGE SCALE GENOMIC DNA]</scope>
    <source>
        <strain evidence="2">ST1C</strain>
    </source>
</reference>
<comment type="caution">
    <text evidence="2">The sequence shown here is derived from an EMBL/GenBank/DDBJ whole genome shotgun (WGS) entry which is preliminary data.</text>
</comment>
<protein>
    <submittedName>
        <fullName evidence="2">Uncharacterized protein</fullName>
    </submittedName>
</protein>
<dbReference type="Proteomes" id="UP000324800">
    <property type="component" value="Unassembled WGS sequence"/>
</dbReference>
<feature type="region of interest" description="Disordered" evidence="1">
    <location>
        <begin position="209"/>
        <end position="254"/>
    </location>
</feature>
<evidence type="ECO:0000313" key="2">
    <source>
        <dbReference type="EMBL" id="KAA6395510.1"/>
    </source>
</evidence>
<evidence type="ECO:0000256" key="1">
    <source>
        <dbReference type="SAM" id="MobiDB-lite"/>
    </source>
</evidence>
<dbReference type="EMBL" id="SNRW01001665">
    <property type="protein sequence ID" value="KAA6395510.1"/>
    <property type="molecule type" value="Genomic_DNA"/>
</dbReference>
<organism evidence="2 3">
    <name type="scientific">Streblomastix strix</name>
    <dbReference type="NCBI Taxonomy" id="222440"/>
    <lineage>
        <taxon>Eukaryota</taxon>
        <taxon>Metamonada</taxon>
        <taxon>Preaxostyla</taxon>
        <taxon>Oxymonadida</taxon>
        <taxon>Streblomastigidae</taxon>
        <taxon>Streblomastix</taxon>
    </lineage>
</organism>
<gene>
    <name evidence="2" type="ORF">EZS28_008963</name>
</gene>
<dbReference type="AlphaFoldDB" id="A0A5J4WKP6"/>
<accession>A0A5J4WKP6</accession>
<feature type="compositionally biased region" description="Acidic residues" evidence="1">
    <location>
        <begin position="239"/>
        <end position="254"/>
    </location>
</feature>
<sequence length="254" mass="29356">MIFESFDDKCKSDWNQVDKRIPRSISQKHPPTHHFTMQTDQMDSEETVAGRSYRQQPTIMDTKTIRQSITLVMKIIMNKQMIIELEDDNKTTKPNINKIIDIINQEKKDHLMQFIPNKKQETQTLHNPKANHLQSLHLQKQAKQKEKLQYLNKGYNKPTNTILEAKQVNQTQYPISSQGVPKLEPTLALLTTSHPQQEQRKKADVALVTVDKSVKHSKGHKTSAESKKQTHGFNSDNQIEIEPDSETDQPDQLD</sequence>
<evidence type="ECO:0000313" key="3">
    <source>
        <dbReference type="Proteomes" id="UP000324800"/>
    </source>
</evidence>
<name>A0A5J4WKP6_9EUKA</name>